<dbReference type="InterPro" id="IPR009057">
    <property type="entry name" value="Homeodomain-like_sf"/>
</dbReference>
<feature type="domain" description="Homeobox" evidence="5">
    <location>
        <begin position="53"/>
        <end position="113"/>
    </location>
</feature>
<dbReference type="VEuPathDB" id="FungiDB:LCOR_09452.1"/>
<dbReference type="GO" id="GO:0005634">
    <property type="term" value="C:nucleus"/>
    <property type="evidence" value="ECO:0007669"/>
    <property type="project" value="UniProtKB-SubCell"/>
</dbReference>
<comment type="subcellular location">
    <subcellularLocation>
        <location evidence="3 4">Nucleus</location>
    </subcellularLocation>
</comment>
<keyword evidence="7" id="KW-1185">Reference proteome</keyword>
<dbReference type="STRING" id="1263082.A0A068S9T8"/>
<keyword evidence="3 4" id="KW-0539">Nucleus</keyword>
<comment type="caution">
    <text evidence="6">The sequence shown here is derived from an EMBL/GenBank/DDBJ whole genome shotgun (WGS) entry which is preliminary data.</text>
</comment>
<dbReference type="PANTHER" id="PTHR24324">
    <property type="entry name" value="HOMEOBOX PROTEIN HHEX"/>
    <property type="match status" value="1"/>
</dbReference>
<dbReference type="PROSITE" id="PS50071">
    <property type="entry name" value="HOMEOBOX_2"/>
    <property type="match status" value="1"/>
</dbReference>
<evidence type="ECO:0000256" key="2">
    <source>
        <dbReference type="ARBA" id="ARBA00023155"/>
    </source>
</evidence>
<dbReference type="GO" id="GO:0006357">
    <property type="term" value="P:regulation of transcription by RNA polymerase II"/>
    <property type="evidence" value="ECO:0007669"/>
    <property type="project" value="TreeGrafter"/>
</dbReference>
<dbReference type="OrthoDB" id="6159439at2759"/>
<dbReference type="PANTHER" id="PTHR24324:SF9">
    <property type="entry name" value="HOMEOBOX DOMAIN-CONTAINING PROTEIN"/>
    <property type="match status" value="1"/>
</dbReference>
<dbReference type="SMART" id="SM00389">
    <property type="entry name" value="HOX"/>
    <property type="match status" value="1"/>
</dbReference>
<proteinExistence type="predicted"/>
<dbReference type="GO" id="GO:0000978">
    <property type="term" value="F:RNA polymerase II cis-regulatory region sequence-specific DNA binding"/>
    <property type="evidence" value="ECO:0007669"/>
    <property type="project" value="TreeGrafter"/>
</dbReference>
<organism evidence="6 7">
    <name type="scientific">Lichtheimia corymbifera JMRC:FSU:9682</name>
    <dbReference type="NCBI Taxonomy" id="1263082"/>
    <lineage>
        <taxon>Eukaryota</taxon>
        <taxon>Fungi</taxon>
        <taxon>Fungi incertae sedis</taxon>
        <taxon>Mucoromycota</taxon>
        <taxon>Mucoromycotina</taxon>
        <taxon>Mucoromycetes</taxon>
        <taxon>Mucorales</taxon>
        <taxon>Lichtheimiaceae</taxon>
        <taxon>Lichtheimia</taxon>
    </lineage>
</organism>
<evidence type="ECO:0000259" key="5">
    <source>
        <dbReference type="PROSITE" id="PS50071"/>
    </source>
</evidence>
<accession>A0A068S9T8</accession>
<evidence type="ECO:0000256" key="4">
    <source>
        <dbReference type="RuleBase" id="RU000682"/>
    </source>
</evidence>
<keyword evidence="2 3" id="KW-0371">Homeobox</keyword>
<evidence type="ECO:0000256" key="3">
    <source>
        <dbReference type="PROSITE-ProRule" id="PRU00108"/>
    </source>
</evidence>
<feature type="DNA-binding region" description="Homeobox" evidence="3">
    <location>
        <begin position="55"/>
        <end position="114"/>
    </location>
</feature>
<name>A0A068S9T8_9FUNG</name>
<evidence type="ECO:0000256" key="1">
    <source>
        <dbReference type="ARBA" id="ARBA00023125"/>
    </source>
</evidence>
<dbReference type="SUPFAM" id="SSF46689">
    <property type="entry name" value="Homeodomain-like"/>
    <property type="match status" value="1"/>
</dbReference>
<dbReference type="CDD" id="cd00086">
    <property type="entry name" value="homeodomain"/>
    <property type="match status" value="1"/>
</dbReference>
<dbReference type="InterPro" id="IPR051000">
    <property type="entry name" value="Homeobox_DNA-bind_prot"/>
</dbReference>
<dbReference type="Gene3D" id="1.10.10.60">
    <property type="entry name" value="Homeodomain-like"/>
    <property type="match status" value="1"/>
</dbReference>
<dbReference type="Pfam" id="PF00046">
    <property type="entry name" value="Homeodomain"/>
    <property type="match status" value="1"/>
</dbReference>
<dbReference type="AlphaFoldDB" id="A0A068S9T8"/>
<dbReference type="InterPro" id="IPR001356">
    <property type="entry name" value="HD"/>
</dbReference>
<evidence type="ECO:0000313" key="7">
    <source>
        <dbReference type="Proteomes" id="UP000027586"/>
    </source>
</evidence>
<dbReference type="GO" id="GO:0030154">
    <property type="term" value="P:cell differentiation"/>
    <property type="evidence" value="ECO:0007669"/>
    <property type="project" value="TreeGrafter"/>
</dbReference>
<protein>
    <recommendedName>
        <fullName evidence="5">Homeobox domain-containing protein</fullName>
    </recommendedName>
</protein>
<dbReference type="Proteomes" id="UP000027586">
    <property type="component" value="Unassembled WGS sequence"/>
</dbReference>
<sequence>MVDNNNTTTTTTMAYDDGRSVLSIQNLLSPIDEGENKMTTTAITTTTKTTRRSRAKTKRKRASPSQLAVLNQVFNQTYFPSTELRNELGKQLGMNPRTVQIWFQNKRQALRARDRACRQQQHLTTTTAPMSPPLSPNHAISLPPLRLTLASSSSPSFPCHSPISTLPSPSSMVDLNPLHY</sequence>
<dbReference type="EMBL" id="CBTN010000058">
    <property type="protein sequence ID" value="CDH58597.1"/>
    <property type="molecule type" value="Genomic_DNA"/>
</dbReference>
<keyword evidence="1 3" id="KW-0238">DNA-binding</keyword>
<evidence type="ECO:0000313" key="6">
    <source>
        <dbReference type="EMBL" id="CDH58597.1"/>
    </source>
</evidence>
<reference evidence="6" key="1">
    <citation type="submission" date="2013-08" db="EMBL/GenBank/DDBJ databases">
        <title>Gene expansion shapes genome architecture in the human pathogen Lichtheimia corymbifera: an evolutionary genomics analysis in the ancient terrestrial Mucorales (Mucoromycotina).</title>
        <authorList>
            <person name="Schwartze V.U."/>
            <person name="Winter S."/>
            <person name="Shelest E."/>
            <person name="Marcet-Houben M."/>
            <person name="Horn F."/>
            <person name="Wehner S."/>
            <person name="Hoffmann K."/>
            <person name="Riege K."/>
            <person name="Sammeth M."/>
            <person name="Nowrousian M."/>
            <person name="Valiante V."/>
            <person name="Linde J."/>
            <person name="Jacobsen I.D."/>
            <person name="Marz M."/>
            <person name="Brakhage A.A."/>
            <person name="Gabaldon T."/>
            <person name="Bocker S."/>
            <person name="Voigt K."/>
        </authorList>
    </citation>
    <scope>NUCLEOTIDE SEQUENCE [LARGE SCALE GENOMIC DNA]</scope>
    <source>
        <strain evidence="6">FSU 9682</strain>
    </source>
</reference>
<gene>
    <name evidence="6" type="ORF">LCOR_09452.1</name>
</gene>